<dbReference type="Proteomes" id="UP000623467">
    <property type="component" value="Unassembled WGS sequence"/>
</dbReference>
<proteinExistence type="predicted"/>
<gene>
    <name evidence="2" type="ORF">MSAN_02274800</name>
</gene>
<comment type="caution">
    <text evidence="2">The sequence shown here is derived from an EMBL/GenBank/DDBJ whole genome shotgun (WGS) entry which is preliminary data.</text>
</comment>
<organism evidence="2 3">
    <name type="scientific">Mycena sanguinolenta</name>
    <dbReference type="NCBI Taxonomy" id="230812"/>
    <lineage>
        <taxon>Eukaryota</taxon>
        <taxon>Fungi</taxon>
        <taxon>Dikarya</taxon>
        <taxon>Basidiomycota</taxon>
        <taxon>Agaricomycotina</taxon>
        <taxon>Agaricomycetes</taxon>
        <taxon>Agaricomycetidae</taxon>
        <taxon>Agaricales</taxon>
        <taxon>Marasmiineae</taxon>
        <taxon>Mycenaceae</taxon>
        <taxon>Mycena</taxon>
    </lineage>
</organism>
<dbReference type="AlphaFoldDB" id="A0A8H7CGW3"/>
<feature type="region of interest" description="Disordered" evidence="1">
    <location>
        <begin position="1"/>
        <end position="39"/>
    </location>
</feature>
<dbReference type="EMBL" id="JACAZH010000035">
    <property type="protein sequence ID" value="KAF7337224.1"/>
    <property type="molecule type" value="Genomic_DNA"/>
</dbReference>
<evidence type="ECO:0000313" key="3">
    <source>
        <dbReference type="Proteomes" id="UP000623467"/>
    </source>
</evidence>
<accession>A0A8H7CGW3</accession>
<evidence type="ECO:0000256" key="1">
    <source>
        <dbReference type="SAM" id="MobiDB-lite"/>
    </source>
</evidence>
<sequence length="126" mass="14421">MSDISSSKSRDEVKKALIPSSATKTEPPEKSPSRRTTPLPLPVALKTKKEMQLQLFNRIRSQNLINLSQLARSLPLRRLIQTPSQITMLQATLPHLRRTLDPRLFLNPAKFPSARLFPCYHLHYLP</sequence>
<evidence type="ECO:0000313" key="2">
    <source>
        <dbReference type="EMBL" id="KAF7337224.1"/>
    </source>
</evidence>
<name>A0A8H7CGW3_9AGAR</name>
<protein>
    <submittedName>
        <fullName evidence="2">Uncharacterized protein</fullName>
    </submittedName>
</protein>
<keyword evidence="3" id="KW-1185">Reference proteome</keyword>
<reference evidence="2" key="1">
    <citation type="submission" date="2020-05" db="EMBL/GenBank/DDBJ databases">
        <title>Mycena genomes resolve the evolution of fungal bioluminescence.</title>
        <authorList>
            <person name="Tsai I.J."/>
        </authorList>
    </citation>
    <scope>NUCLEOTIDE SEQUENCE</scope>
    <source>
        <strain evidence="2">160909Yilan</strain>
    </source>
</reference>